<name>A0A348G343_9HYPH</name>
<organism evidence="2 3">
    <name type="scientific">Blastochloris tepida</name>
    <dbReference type="NCBI Taxonomy" id="2233851"/>
    <lineage>
        <taxon>Bacteria</taxon>
        <taxon>Pseudomonadati</taxon>
        <taxon>Pseudomonadota</taxon>
        <taxon>Alphaproteobacteria</taxon>
        <taxon>Hyphomicrobiales</taxon>
        <taxon>Blastochloridaceae</taxon>
        <taxon>Blastochloris</taxon>
    </lineage>
</organism>
<reference evidence="2 3" key="1">
    <citation type="submission" date="2018-08" db="EMBL/GenBank/DDBJ databases">
        <title>Complete genome sequencing of Blastochloris tepida GI.</title>
        <authorList>
            <person name="Tsukatani Y."/>
            <person name="Mori H."/>
        </authorList>
    </citation>
    <scope>NUCLEOTIDE SEQUENCE [LARGE SCALE GENOMIC DNA]</scope>
    <source>
        <strain evidence="2 3">GI</strain>
    </source>
</reference>
<keyword evidence="3" id="KW-1185">Reference proteome</keyword>
<evidence type="ECO:0000313" key="3">
    <source>
        <dbReference type="Proteomes" id="UP000266934"/>
    </source>
</evidence>
<feature type="compositionally biased region" description="Basic residues" evidence="1">
    <location>
        <begin position="1"/>
        <end position="13"/>
    </location>
</feature>
<protein>
    <submittedName>
        <fullName evidence="2">Uncharacterized protein</fullName>
    </submittedName>
</protein>
<dbReference type="EMBL" id="AP018907">
    <property type="protein sequence ID" value="BBF93976.1"/>
    <property type="molecule type" value="Genomic_DNA"/>
</dbReference>
<dbReference type="KEGG" id="blag:BLTE_26610"/>
<dbReference type="AlphaFoldDB" id="A0A348G343"/>
<gene>
    <name evidence="2" type="ORF">BLTE_26610</name>
</gene>
<evidence type="ECO:0000313" key="2">
    <source>
        <dbReference type="EMBL" id="BBF93976.1"/>
    </source>
</evidence>
<dbReference type="Proteomes" id="UP000266934">
    <property type="component" value="Chromosome"/>
</dbReference>
<sequence length="143" mass="15807">MPGKNFGRHRRRIGGREGPFADGKGRGVTGAARGWWRRLKPCRAPAKGAGRKPGGTSFTRAVLFPILDGMTKLLEQAVEIARTLPPDVQDEIARLMMSLAQSAEPEEIDPEHLPDVLKSLAQAKRREFATDEEVEAAFRAFEE</sequence>
<feature type="region of interest" description="Disordered" evidence="1">
    <location>
        <begin position="1"/>
        <end position="29"/>
    </location>
</feature>
<proteinExistence type="predicted"/>
<accession>A0A348G343</accession>
<evidence type="ECO:0000256" key="1">
    <source>
        <dbReference type="SAM" id="MobiDB-lite"/>
    </source>
</evidence>